<dbReference type="InterPro" id="IPR013954">
    <property type="entry name" value="PNK3P"/>
</dbReference>
<dbReference type="NCBIfam" id="TIGR01662">
    <property type="entry name" value="HAD-SF-IIIA"/>
    <property type="match status" value="1"/>
</dbReference>
<dbReference type="AlphaFoldDB" id="A0A1G4QFZ6"/>
<dbReference type="RefSeq" id="WP_091436864.1">
    <property type="nucleotide sequence ID" value="NZ_FMTP01000001.1"/>
</dbReference>
<dbReference type="NCBIfam" id="TIGR01656">
    <property type="entry name" value="Histidinol-ppas"/>
    <property type="match status" value="1"/>
</dbReference>
<evidence type="ECO:0000256" key="9">
    <source>
        <dbReference type="ARBA" id="ARBA00031828"/>
    </source>
</evidence>
<keyword evidence="6" id="KW-0479">Metal-binding</keyword>
<reference evidence="12" key="1">
    <citation type="submission" date="2016-10" db="EMBL/GenBank/DDBJ databases">
        <authorList>
            <person name="Varghese N."/>
            <person name="Submissions S."/>
        </authorList>
    </citation>
    <scope>NUCLEOTIDE SEQUENCE [LARGE SCALE GENOMIC DNA]</scope>
    <source>
        <strain evidence="12">CGMCC 1.1761</strain>
    </source>
</reference>
<gene>
    <name evidence="11" type="ORF">SAMN05660859_1183</name>
</gene>
<dbReference type="InterPro" id="IPR006543">
    <property type="entry name" value="Histidinol-phos"/>
</dbReference>
<dbReference type="PANTHER" id="PTHR42891:SF1">
    <property type="entry name" value="D-GLYCERO-BETA-D-MANNO-HEPTOSE-1,7-BISPHOSPHATE 7-PHOSPHATASE"/>
    <property type="match status" value="1"/>
</dbReference>
<keyword evidence="8" id="KW-0119">Carbohydrate metabolism</keyword>
<protein>
    <recommendedName>
        <fullName evidence="9">D,D-heptose 1,7-bisphosphate phosphatase</fullName>
    </recommendedName>
</protein>
<dbReference type="Gene3D" id="3.40.50.1000">
    <property type="entry name" value="HAD superfamily/HAD-like"/>
    <property type="match status" value="1"/>
</dbReference>
<dbReference type="InterPro" id="IPR004446">
    <property type="entry name" value="Heptose_bisP_phosphatase"/>
</dbReference>
<dbReference type="Gene3D" id="3.90.550.10">
    <property type="entry name" value="Spore Coat Polysaccharide Biosynthesis Protein SpsA, Chain A"/>
    <property type="match status" value="1"/>
</dbReference>
<dbReference type="STRING" id="177413.SAMN05660859_1183"/>
<evidence type="ECO:0000256" key="3">
    <source>
        <dbReference type="ARBA" id="ARBA00005628"/>
    </source>
</evidence>
<evidence type="ECO:0000256" key="8">
    <source>
        <dbReference type="ARBA" id="ARBA00023277"/>
    </source>
</evidence>
<name>A0A1G4QFZ6_9HYPH</name>
<dbReference type="InterPro" id="IPR023214">
    <property type="entry name" value="HAD_sf"/>
</dbReference>
<keyword evidence="7" id="KW-0378">Hydrolase</keyword>
<dbReference type="CDD" id="cd07503">
    <property type="entry name" value="HAD_HisB-N"/>
    <property type="match status" value="1"/>
</dbReference>
<dbReference type="Proteomes" id="UP000198889">
    <property type="component" value="Unassembled WGS sequence"/>
</dbReference>
<dbReference type="GO" id="GO:0046872">
    <property type="term" value="F:metal ion binding"/>
    <property type="evidence" value="ECO:0007669"/>
    <property type="project" value="UniProtKB-KW"/>
</dbReference>
<keyword evidence="5" id="KW-0963">Cytoplasm</keyword>
<evidence type="ECO:0000256" key="2">
    <source>
        <dbReference type="ARBA" id="ARBA00004496"/>
    </source>
</evidence>
<dbReference type="GO" id="GO:0005975">
    <property type="term" value="P:carbohydrate metabolic process"/>
    <property type="evidence" value="ECO:0007669"/>
    <property type="project" value="InterPro"/>
</dbReference>
<comment type="subunit">
    <text evidence="4">Monomer.</text>
</comment>
<comment type="subcellular location">
    <subcellularLocation>
        <location evidence="2">Cytoplasm</location>
    </subcellularLocation>
</comment>
<evidence type="ECO:0000313" key="12">
    <source>
        <dbReference type="Proteomes" id="UP000198889"/>
    </source>
</evidence>
<evidence type="ECO:0000256" key="6">
    <source>
        <dbReference type="ARBA" id="ARBA00022723"/>
    </source>
</evidence>
<evidence type="ECO:0000256" key="4">
    <source>
        <dbReference type="ARBA" id="ARBA00011245"/>
    </source>
</evidence>
<dbReference type="GO" id="GO:0005737">
    <property type="term" value="C:cytoplasm"/>
    <property type="evidence" value="ECO:0007669"/>
    <property type="project" value="UniProtKB-SubCell"/>
</dbReference>
<feature type="domain" description="Nucleotidyl transferase" evidence="10">
    <location>
        <begin position="5"/>
        <end position="237"/>
    </location>
</feature>
<dbReference type="InterPro" id="IPR006549">
    <property type="entry name" value="HAD-SF_hydro_IIIA"/>
</dbReference>
<dbReference type="PANTHER" id="PTHR42891">
    <property type="entry name" value="D-GLYCERO-BETA-D-MANNO-HEPTOSE-1,7-BISPHOSPHATE 7-PHOSPHATASE"/>
    <property type="match status" value="1"/>
</dbReference>
<comment type="similarity">
    <text evidence="3">Belongs to the GmhB family.</text>
</comment>
<comment type="cofactor">
    <cofactor evidence="1">
        <name>Mg(2+)</name>
        <dbReference type="ChEBI" id="CHEBI:18420"/>
    </cofactor>
</comment>
<organism evidence="11 12">
    <name type="scientific">Ancylobacter rudongensis</name>
    <dbReference type="NCBI Taxonomy" id="177413"/>
    <lineage>
        <taxon>Bacteria</taxon>
        <taxon>Pseudomonadati</taxon>
        <taxon>Pseudomonadota</taxon>
        <taxon>Alphaproteobacteria</taxon>
        <taxon>Hyphomicrobiales</taxon>
        <taxon>Xanthobacteraceae</taxon>
        <taxon>Ancylobacter</taxon>
    </lineage>
</organism>
<dbReference type="InterPro" id="IPR029044">
    <property type="entry name" value="Nucleotide-diphossugar_trans"/>
</dbReference>
<evidence type="ECO:0000259" key="10">
    <source>
        <dbReference type="Pfam" id="PF00483"/>
    </source>
</evidence>
<sequence length="406" mass="44588">MVAQAVILCGGLGTRLGTLTEATPKPLLEVAGRPFLLHLIQEVARHGVPRITLLAGHFGEQIKAAFHRQRLFGAEIEVLAEPAPLGTGGALGFAVGHLDPEFMLLNGDSWIDADLTRFMRSWKLARQRDPALIVQMLLHRVADPARFGRVTLEGDWVTSFVEKDARCMEASALVNAGVYVVDRRIVDLIAHHGACSLEWEILPRLVAEGRVVATQAPEGAYFVDIGIRETLARVQDELINVRTRPAVFFDRDGTLTRDSGDPHRADDLIWMPQAREAVALANDKGYFVFVVTNQSGVARGMYEEAAVETFHRAMQDSLTQIGAHVDAFHRRPHHRDATVHGSRQDCSGRKAGPGMILDVLAAWPVERRRSFLIGKGEADIEAARAAGLRAVRYQDGSLLDILSASL</sequence>
<dbReference type="Pfam" id="PF00483">
    <property type="entry name" value="NTP_transferase"/>
    <property type="match status" value="1"/>
</dbReference>
<evidence type="ECO:0000313" key="11">
    <source>
        <dbReference type="EMBL" id="SCW43432.1"/>
    </source>
</evidence>
<dbReference type="Pfam" id="PF08645">
    <property type="entry name" value="PNK3P"/>
    <property type="match status" value="1"/>
</dbReference>
<proteinExistence type="inferred from homology"/>
<keyword evidence="12" id="KW-1185">Reference proteome</keyword>
<dbReference type="GO" id="GO:0016791">
    <property type="term" value="F:phosphatase activity"/>
    <property type="evidence" value="ECO:0007669"/>
    <property type="project" value="InterPro"/>
</dbReference>
<dbReference type="EMBL" id="FMTP01000001">
    <property type="protein sequence ID" value="SCW43432.1"/>
    <property type="molecule type" value="Genomic_DNA"/>
</dbReference>
<dbReference type="InterPro" id="IPR036412">
    <property type="entry name" value="HAD-like_sf"/>
</dbReference>
<dbReference type="SUPFAM" id="SSF53448">
    <property type="entry name" value="Nucleotide-diphospho-sugar transferases"/>
    <property type="match status" value="1"/>
</dbReference>
<evidence type="ECO:0000256" key="7">
    <source>
        <dbReference type="ARBA" id="ARBA00022801"/>
    </source>
</evidence>
<accession>A0A1G4QFZ6</accession>
<dbReference type="InterPro" id="IPR005835">
    <property type="entry name" value="NTP_transferase_dom"/>
</dbReference>
<dbReference type="SUPFAM" id="SSF56784">
    <property type="entry name" value="HAD-like"/>
    <property type="match status" value="1"/>
</dbReference>
<evidence type="ECO:0000256" key="5">
    <source>
        <dbReference type="ARBA" id="ARBA00022490"/>
    </source>
</evidence>
<evidence type="ECO:0000256" key="1">
    <source>
        <dbReference type="ARBA" id="ARBA00001946"/>
    </source>
</evidence>